<comment type="caution">
    <text evidence="2">The sequence shown here is derived from an EMBL/GenBank/DDBJ whole genome shotgun (WGS) entry which is preliminary data.</text>
</comment>
<dbReference type="Proteomes" id="UP000663866">
    <property type="component" value="Unassembled WGS sequence"/>
</dbReference>
<sequence length="135" mass="15598">DFNIENAQHKDSENIEYERVKVNLPEQFINNQIPNTSNSDMCDLEQATSLADDSLLIRHQEQANINIDESPCSKNSINSTDILPFNYPLCNYKKSHKKTEDELLWNHIEKISIDSEVSSFTDIETFLNSFEQSLD</sequence>
<dbReference type="AlphaFoldDB" id="A0A821AG85"/>
<proteinExistence type="predicted"/>
<name>A0A821AG85_9BILA</name>
<feature type="non-terminal residue" evidence="2">
    <location>
        <position position="1"/>
    </location>
</feature>
<reference evidence="2" key="1">
    <citation type="submission" date="2021-02" db="EMBL/GenBank/DDBJ databases">
        <authorList>
            <person name="Nowell W R."/>
        </authorList>
    </citation>
    <scope>NUCLEOTIDE SEQUENCE</scope>
</reference>
<dbReference type="EMBL" id="CAJOBG010067563">
    <property type="protein sequence ID" value="CAF4580500.1"/>
    <property type="molecule type" value="Genomic_DNA"/>
</dbReference>
<evidence type="ECO:0000313" key="3">
    <source>
        <dbReference type="Proteomes" id="UP000663866"/>
    </source>
</evidence>
<organism evidence="2 3">
    <name type="scientific">Rotaria magnacalcarata</name>
    <dbReference type="NCBI Taxonomy" id="392030"/>
    <lineage>
        <taxon>Eukaryota</taxon>
        <taxon>Metazoa</taxon>
        <taxon>Spiralia</taxon>
        <taxon>Gnathifera</taxon>
        <taxon>Rotifera</taxon>
        <taxon>Eurotatoria</taxon>
        <taxon>Bdelloidea</taxon>
        <taxon>Philodinida</taxon>
        <taxon>Philodinidae</taxon>
        <taxon>Rotaria</taxon>
    </lineage>
</organism>
<dbReference type="Proteomes" id="UP000663856">
    <property type="component" value="Unassembled WGS sequence"/>
</dbReference>
<gene>
    <name evidence="2" type="ORF">OVN521_LOCUS44410</name>
    <name evidence="1" type="ORF">WKI299_LOCUS7508</name>
</gene>
<evidence type="ECO:0000313" key="1">
    <source>
        <dbReference type="EMBL" id="CAF2035573.1"/>
    </source>
</evidence>
<evidence type="ECO:0000313" key="2">
    <source>
        <dbReference type="EMBL" id="CAF4580500.1"/>
    </source>
</evidence>
<dbReference type="EMBL" id="CAJNRF010002302">
    <property type="protein sequence ID" value="CAF2035573.1"/>
    <property type="molecule type" value="Genomic_DNA"/>
</dbReference>
<keyword evidence="3" id="KW-1185">Reference proteome</keyword>
<accession>A0A821AG85</accession>
<protein>
    <submittedName>
        <fullName evidence="2">Uncharacterized protein</fullName>
    </submittedName>
</protein>
<feature type="non-terminal residue" evidence="2">
    <location>
        <position position="135"/>
    </location>
</feature>